<accession>A0A556U571</accession>
<feature type="compositionally biased region" description="Basic and acidic residues" evidence="1">
    <location>
        <begin position="231"/>
        <end position="242"/>
    </location>
</feature>
<feature type="region of interest" description="Disordered" evidence="1">
    <location>
        <begin position="327"/>
        <end position="348"/>
    </location>
</feature>
<reference evidence="2 3" key="1">
    <citation type="journal article" date="2019" name="Genome Biol. Evol.">
        <title>Whole-Genome Sequencing of the Giant Devil Catfish, Bagarius yarrelli.</title>
        <authorList>
            <person name="Jiang W."/>
            <person name="Lv Y."/>
            <person name="Cheng L."/>
            <person name="Yang K."/>
            <person name="Chao B."/>
            <person name="Wang X."/>
            <person name="Li Y."/>
            <person name="Pan X."/>
            <person name="You X."/>
            <person name="Zhang Y."/>
            <person name="Yang J."/>
            <person name="Li J."/>
            <person name="Zhang X."/>
            <person name="Liu S."/>
            <person name="Sun C."/>
            <person name="Yang J."/>
            <person name="Shi Q."/>
        </authorList>
    </citation>
    <scope>NUCLEOTIDE SEQUENCE [LARGE SCALE GENOMIC DNA]</scope>
    <source>
        <strain evidence="2">JWS20170419001</strain>
        <tissue evidence="2">Muscle</tissue>
    </source>
</reference>
<dbReference type="InterPro" id="IPR029352">
    <property type="entry name" value="PCARE"/>
</dbReference>
<feature type="compositionally biased region" description="Polar residues" evidence="1">
    <location>
        <begin position="243"/>
        <end position="258"/>
    </location>
</feature>
<evidence type="ECO:0000313" key="3">
    <source>
        <dbReference type="Proteomes" id="UP000319801"/>
    </source>
</evidence>
<dbReference type="Proteomes" id="UP000319801">
    <property type="component" value="Unassembled WGS sequence"/>
</dbReference>
<dbReference type="PANTHER" id="PTHR22017:SF0">
    <property type="entry name" value="PHOTORECEPTOR CILIUM ACTIN REGULATOR"/>
    <property type="match status" value="1"/>
</dbReference>
<dbReference type="AlphaFoldDB" id="A0A556U571"/>
<evidence type="ECO:0000313" key="2">
    <source>
        <dbReference type="EMBL" id="TSM77419.1"/>
    </source>
</evidence>
<proteinExistence type="predicted"/>
<organism evidence="2 3">
    <name type="scientific">Bagarius yarrelli</name>
    <name type="common">Goonch</name>
    <name type="synonym">Bagrus yarrelli</name>
    <dbReference type="NCBI Taxonomy" id="175774"/>
    <lineage>
        <taxon>Eukaryota</taxon>
        <taxon>Metazoa</taxon>
        <taxon>Chordata</taxon>
        <taxon>Craniata</taxon>
        <taxon>Vertebrata</taxon>
        <taxon>Euteleostomi</taxon>
        <taxon>Actinopterygii</taxon>
        <taxon>Neopterygii</taxon>
        <taxon>Teleostei</taxon>
        <taxon>Ostariophysi</taxon>
        <taxon>Siluriformes</taxon>
        <taxon>Sisoridae</taxon>
        <taxon>Sisorinae</taxon>
        <taxon>Bagarius</taxon>
    </lineage>
</organism>
<protein>
    <submittedName>
        <fullName evidence="2">Uncharacterized protein</fullName>
    </submittedName>
</protein>
<dbReference type="PANTHER" id="PTHR22017">
    <property type="entry name" value="PHOTORECEPTOR CILIUM ACTIN REGULATOR"/>
    <property type="match status" value="1"/>
</dbReference>
<dbReference type="EMBL" id="VCAZ01000049">
    <property type="protein sequence ID" value="TSM77419.1"/>
    <property type="molecule type" value="Genomic_DNA"/>
</dbReference>
<name>A0A556U571_BAGYA</name>
<dbReference type="Pfam" id="PF15449">
    <property type="entry name" value="Retinal"/>
    <property type="match status" value="2"/>
</dbReference>
<comment type="caution">
    <text evidence="2">The sequence shown here is derived from an EMBL/GenBank/DDBJ whole genome shotgun (WGS) entry which is preliminary data.</text>
</comment>
<sequence>MPLPNPPPSPQQILATHSKENSVKKLIDTFSQGIEESKQFQESSNGLGPLKGIRKYGVPVIPGLGSKDAFSCMKNDNHDQNELPTLENQVNVDLDNLPPPPLEVLMDNSFKNAERNKTAAKVNKKEWSTLPKTNSISQKCCSSMQSVTVLPSKGSVRKSSNSISQQIALHPSGVAKNSQVASTTNAELSNEEAALLYKQARKIIPLWYSSDSPTKSPPADRDNIQQLTQRSIEKNQGDKKNSETVPFSATADNQSSINCMLPSTPKVHRRLPSPPVSKKQPISSSSSSPLIFRKLPTPPLASQWIPPTNPTTQNAMPSCNSGVTYPFKAPSPPASPKVGRCSRDNNSEDISSRVFSNARSVFCPASPSLFEAKPFPVPKPPQAWTSSGSSILPRPWGECGRLPTFVRGPQTFIRRSQSDRRPSLNHPLRAPVVSIAQSCGSEPAINTQG</sequence>
<gene>
    <name evidence="2" type="ORF">Baya_6169</name>
</gene>
<dbReference type="OrthoDB" id="8954214at2759"/>
<feature type="compositionally biased region" description="Low complexity" evidence="1">
    <location>
        <begin position="276"/>
        <end position="289"/>
    </location>
</feature>
<evidence type="ECO:0000256" key="1">
    <source>
        <dbReference type="SAM" id="MobiDB-lite"/>
    </source>
</evidence>
<feature type="region of interest" description="Disordered" evidence="1">
    <location>
        <begin position="231"/>
        <end position="291"/>
    </location>
</feature>
<keyword evidence="3" id="KW-1185">Reference proteome</keyword>